<organism evidence="1 2">
    <name type="scientific">Laccaria amethystina LaAM-08-1</name>
    <dbReference type="NCBI Taxonomy" id="1095629"/>
    <lineage>
        <taxon>Eukaryota</taxon>
        <taxon>Fungi</taxon>
        <taxon>Dikarya</taxon>
        <taxon>Basidiomycota</taxon>
        <taxon>Agaricomycotina</taxon>
        <taxon>Agaricomycetes</taxon>
        <taxon>Agaricomycetidae</taxon>
        <taxon>Agaricales</taxon>
        <taxon>Agaricineae</taxon>
        <taxon>Hydnangiaceae</taxon>
        <taxon>Laccaria</taxon>
    </lineage>
</organism>
<accession>A0A0C9X3B8</accession>
<dbReference type="Proteomes" id="UP000054477">
    <property type="component" value="Unassembled WGS sequence"/>
</dbReference>
<proteinExistence type="predicted"/>
<sequence>MAVLNNISPLVDISQLIGRSSGTNQRLPLKMLVEIFRHYPARVLRVLPSALRPIPFLPLRSTLLLT</sequence>
<evidence type="ECO:0000313" key="1">
    <source>
        <dbReference type="EMBL" id="KIJ91007.1"/>
    </source>
</evidence>
<evidence type="ECO:0000313" key="2">
    <source>
        <dbReference type="Proteomes" id="UP000054477"/>
    </source>
</evidence>
<reference evidence="2" key="2">
    <citation type="submission" date="2015-01" db="EMBL/GenBank/DDBJ databases">
        <title>Evolutionary Origins and Diversification of the Mycorrhizal Mutualists.</title>
        <authorList>
            <consortium name="DOE Joint Genome Institute"/>
            <consortium name="Mycorrhizal Genomics Consortium"/>
            <person name="Kohler A."/>
            <person name="Kuo A."/>
            <person name="Nagy L.G."/>
            <person name="Floudas D."/>
            <person name="Copeland A."/>
            <person name="Barry K.W."/>
            <person name="Cichocki N."/>
            <person name="Veneault-Fourrey C."/>
            <person name="LaButti K."/>
            <person name="Lindquist E.A."/>
            <person name="Lipzen A."/>
            <person name="Lundell T."/>
            <person name="Morin E."/>
            <person name="Murat C."/>
            <person name="Riley R."/>
            <person name="Ohm R."/>
            <person name="Sun H."/>
            <person name="Tunlid A."/>
            <person name="Henrissat B."/>
            <person name="Grigoriev I.V."/>
            <person name="Hibbett D.S."/>
            <person name="Martin F."/>
        </authorList>
    </citation>
    <scope>NUCLEOTIDE SEQUENCE [LARGE SCALE GENOMIC DNA]</scope>
    <source>
        <strain evidence="2">LaAM-08-1</strain>
    </source>
</reference>
<gene>
    <name evidence="1" type="ORF">K443DRAFT_510546</name>
</gene>
<name>A0A0C9X3B8_9AGAR</name>
<dbReference type="EMBL" id="KN839070">
    <property type="protein sequence ID" value="KIJ91007.1"/>
    <property type="molecule type" value="Genomic_DNA"/>
</dbReference>
<dbReference type="HOGENOM" id="CLU_2831577_0_0_1"/>
<protein>
    <submittedName>
        <fullName evidence="1">Uncharacterized protein</fullName>
    </submittedName>
</protein>
<keyword evidence="2" id="KW-1185">Reference proteome</keyword>
<dbReference type="AlphaFoldDB" id="A0A0C9X3B8"/>
<reference evidence="1 2" key="1">
    <citation type="submission" date="2014-04" db="EMBL/GenBank/DDBJ databases">
        <authorList>
            <consortium name="DOE Joint Genome Institute"/>
            <person name="Kuo A."/>
            <person name="Kohler A."/>
            <person name="Nagy L.G."/>
            <person name="Floudas D."/>
            <person name="Copeland A."/>
            <person name="Barry K.W."/>
            <person name="Cichocki N."/>
            <person name="Veneault-Fourrey C."/>
            <person name="LaButti K."/>
            <person name="Lindquist E.A."/>
            <person name="Lipzen A."/>
            <person name="Lundell T."/>
            <person name="Morin E."/>
            <person name="Murat C."/>
            <person name="Sun H."/>
            <person name="Tunlid A."/>
            <person name="Henrissat B."/>
            <person name="Grigoriev I.V."/>
            <person name="Hibbett D.S."/>
            <person name="Martin F."/>
            <person name="Nordberg H.P."/>
            <person name="Cantor M.N."/>
            <person name="Hua S.X."/>
        </authorList>
    </citation>
    <scope>NUCLEOTIDE SEQUENCE [LARGE SCALE GENOMIC DNA]</scope>
    <source>
        <strain evidence="1 2">LaAM-08-1</strain>
    </source>
</reference>